<gene>
    <name evidence="1" type="ORF">FM038_007420</name>
</gene>
<protein>
    <recommendedName>
        <fullName evidence="3">Lipoprotein</fullName>
    </recommendedName>
</protein>
<reference evidence="1" key="1">
    <citation type="submission" date="2021-07" db="EMBL/GenBank/DDBJ databases">
        <title>Shewanella sp. YLB-07 whole genome sequence.</title>
        <authorList>
            <person name="Yu L."/>
        </authorList>
    </citation>
    <scope>NUCLEOTIDE SEQUENCE</scope>
    <source>
        <strain evidence="1">YLB-08</strain>
    </source>
</reference>
<sequence>MKLFIKYFSLVVFISVLFGCGNDSSEPVSPPTPPPVVESQVTAIDFRQAIEFEAPQLNEETGIISVNPLTFSLSNYVTYSTAKNIKVKNIKVLTDSESCKITHLDTDNLSFTITPEKAGSCDYRYTVSDGKEDKTAWASINFSEKRGVQIARNAFQIIPKANLLPDIKQATSVGEAIKFSIYDELAPELLAMTNPVFESSTVVEGSGIASMSEGGDFSYQAVELGMTKVSYSVVDEYGLAFTGLIIIDVSGDSNTAPIANDATYGRVQGVGEETTFDIMNFPGFGALVEDAEGDRIQLVSLQAFGAEVKLLDANDVTNTSFTFRGDSKALYTVNYTVYDHEVDGISSGTITIETDYIREGILEFSFHGFIKLFADGELGAAGRSLLMRPFEDDLIPYMHDNSLYATGLKNIGFGNFKIDVSSENGGENEIILFAADNELQEDLKNIITLPATSQVYYGLTYSDRILGYGGLIFEVTEAGSLNVFNQITGTANLTYKKFTDKMNTLNLTDVKKVDSFGPYSAVVFFENGTATYYTINTPNGSLYSKDWTTHIGKVAQCWDAPTEARQMGSFYCLNKDQSSYSFWKNQSDLDPDKNPNFFLQFIKEMNDKGVKIVKATQVLRGIAALTDKGDLYVSFKGKDADGKTYPKGKRVARKVMSYQQASNYVTYMYMHEDDDYRADKNNSGSNEARDDDYYLEFNGYAQQHQEKLPDSVGGKTVNMTLDFKKISHSNRKKVKFYENTANAVALLIDDELKILTHNGLKPYGGRDHHNNIIGDSGNSTGTYTATLGQGLSTFFARGNKTAHEDHWELYSPLEEVHKSLTCEDKPRHGEVSYPYILTGCLYLDFKMNGAVIASSDAISVYPEVRFANEDASGNVYPDLVDLDKDGLSTESEIKKCLADRTTYHAGDVEYCSQPILSDSDADDVLDSFEFLHQDKGAGKGNYNSRYSNIVGDYKDNTIAPSDGNRDIDNNGQLDKYDN</sequence>
<dbReference type="Proteomes" id="UP000316416">
    <property type="component" value="Chromosome"/>
</dbReference>
<dbReference type="PROSITE" id="PS51257">
    <property type="entry name" value="PROKAR_LIPOPROTEIN"/>
    <property type="match status" value="1"/>
</dbReference>
<keyword evidence="2" id="KW-1185">Reference proteome</keyword>
<organism evidence="1 2">
    <name type="scientific">Shewanella eurypsychrophilus</name>
    <dbReference type="NCBI Taxonomy" id="2593656"/>
    <lineage>
        <taxon>Bacteria</taxon>
        <taxon>Pseudomonadati</taxon>
        <taxon>Pseudomonadota</taxon>
        <taxon>Gammaproteobacteria</taxon>
        <taxon>Alteromonadales</taxon>
        <taxon>Shewanellaceae</taxon>
        <taxon>Shewanella</taxon>
    </lineage>
</organism>
<accession>A0ABX6VCG5</accession>
<proteinExistence type="predicted"/>
<name>A0ABX6VCG5_9GAMM</name>
<dbReference type="EMBL" id="CP045503">
    <property type="protein sequence ID" value="QPG60388.1"/>
    <property type="molecule type" value="Genomic_DNA"/>
</dbReference>
<dbReference type="RefSeq" id="WP_142872973.1">
    <property type="nucleotide sequence ID" value="NZ_CP045503.2"/>
</dbReference>
<evidence type="ECO:0000313" key="2">
    <source>
        <dbReference type="Proteomes" id="UP000316416"/>
    </source>
</evidence>
<evidence type="ECO:0008006" key="3">
    <source>
        <dbReference type="Google" id="ProtNLM"/>
    </source>
</evidence>
<evidence type="ECO:0000313" key="1">
    <source>
        <dbReference type="EMBL" id="QPG60388.1"/>
    </source>
</evidence>